<proteinExistence type="predicted"/>
<organism evidence="1 2">
    <name type="scientific">Caenorhabditis remanei</name>
    <name type="common">Caenorhabditis vulgaris</name>
    <dbReference type="NCBI Taxonomy" id="31234"/>
    <lineage>
        <taxon>Eukaryota</taxon>
        <taxon>Metazoa</taxon>
        <taxon>Ecdysozoa</taxon>
        <taxon>Nematoda</taxon>
        <taxon>Chromadorea</taxon>
        <taxon>Rhabditida</taxon>
        <taxon>Rhabditina</taxon>
        <taxon>Rhabditomorpha</taxon>
        <taxon>Rhabditoidea</taxon>
        <taxon>Rhabditidae</taxon>
        <taxon>Peloderinae</taxon>
        <taxon>Caenorhabditis</taxon>
    </lineage>
</organism>
<dbReference type="CTD" id="9803329"/>
<evidence type="ECO:0000313" key="2">
    <source>
        <dbReference type="Proteomes" id="UP000483820"/>
    </source>
</evidence>
<comment type="caution">
    <text evidence="1">The sequence shown here is derived from an EMBL/GenBank/DDBJ whole genome shotgun (WGS) entry which is preliminary data.</text>
</comment>
<dbReference type="GeneID" id="9803329"/>
<reference evidence="1 2" key="1">
    <citation type="submission" date="2019-12" db="EMBL/GenBank/DDBJ databases">
        <title>Chromosome-level assembly of the Caenorhabditis remanei genome.</title>
        <authorList>
            <person name="Teterina A.A."/>
            <person name="Willis J.H."/>
            <person name="Phillips P.C."/>
        </authorList>
    </citation>
    <scope>NUCLEOTIDE SEQUENCE [LARGE SCALE GENOMIC DNA]</scope>
    <source>
        <strain evidence="1 2">PX506</strain>
        <tissue evidence="1">Whole organism</tissue>
    </source>
</reference>
<dbReference type="RefSeq" id="XP_003109570.2">
    <property type="nucleotide sequence ID" value="XM_003109522.2"/>
</dbReference>
<evidence type="ECO:0000313" key="1">
    <source>
        <dbReference type="EMBL" id="KAF1747402.1"/>
    </source>
</evidence>
<dbReference type="EMBL" id="WUAV01000006">
    <property type="protein sequence ID" value="KAF1747402.1"/>
    <property type="molecule type" value="Genomic_DNA"/>
</dbReference>
<dbReference type="AlphaFoldDB" id="A0A6A5FY08"/>
<dbReference type="KEGG" id="crq:GCK72_023864"/>
<name>A0A6A5FY08_CAERE</name>
<dbReference type="Proteomes" id="UP000483820">
    <property type="component" value="Chromosome X"/>
</dbReference>
<gene>
    <name evidence="1" type="ORF">GCK72_023864</name>
</gene>
<sequence length="263" mass="30840">MEDQIQKYIIAKKKAKTEDLNLPGALSHGKFGPSPSALNRNMKDAFVLRINPLHLDLPTTHLPTAHFNHNELNSRLNRHTSREEMTLSEEFGGRAPFFLQNMSYVDDDNEPRKLFTLYDIKNDETSKSALDAKRRLRYTNVNLLICPQEKMFLTTACDYFQAIYDELIEYVEAIGELRNKQIIVDHSYYKLYMHTLKMFYYTDKGWRFVVEFDEFFSGYMRKYKEPIVNQMTQNWNNAKKAAREAAKQLALKRAALEVEADEV</sequence>
<accession>A0A6A5FY08</accession>
<protein>
    <submittedName>
        <fullName evidence="1">Uncharacterized protein</fullName>
    </submittedName>
</protein>